<dbReference type="GO" id="GO:0005507">
    <property type="term" value="F:copper ion binding"/>
    <property type="evidence" value="ECO:0007669"/>
    <property type="project" value="InterPro"/>
</dbReference>
<evidence type="ECO:0000313" key="6">
    <source>
        <dbReference type="EMBL" id="SNS76576.1"/>
    </source>
</evidence>
<evidence type="ECO:0000313" key="7">
    <source>
        <dbReference type="Proteomes" id="UP000198282"/>
    </source>
</evidence>
<dbReference type="GO" id="GO:0042597">
    <property type="term" value="C:periplasmic space"/>
    <property type="evidence" value="ECO:0007669"/>
    <property type="project" value="InterPro"/>
</dbReference>
<evidence type="ECO:0000259" key="5">
    <source>
        <dbReference type="Pfam" id="PF04234"/>
    </source>
</evidence>
<dbReference type="AlphaFoldDB" id="A0A239H546"/>
<proteinExistence type="predicted"/>
<gene>
    <name evidence="6" type="ORF">SAMN05216276_1015103</name>
</gene>
<dbReference type="InterPro" id="IPR014755">
    <property type="entry name" value="Cu-Rt/internalin_Ig-like"/>
</dbReference>
<dbReference type="InterPro" id="IPR014756">
    <property type="entry name" value="Ig_E-set"/>
</dbReference>
<keyword evidence="4" id="KW-1133">Transmembrane helix</keyword>
<organism evidence="6 7">
    <name type="scientific">Streptosporangium subroseum</name>
    <dbReference type="NCBI Taxonomy" id="106412"/>
    <lineage>
        <taxon>Bacteria</taxon>
        <taxon>Bacillati</taxon>
        <taxon>Actinomycetota</taxon>
        <taxon>Actinomycetes</taxon>
        <taxon>Streptosporangiales</taxon>
        <taxon>Streptosporangiaceae</taxon>
        <taxon>Streptosporangium</taxon>
    </lineage>
</organism>
<feature type="region of interest" description="Disordered" evidence="3">
    <location>
        <begin position="246"/>
        <end position="294"/>
    </location>
</feature>
<keyword evidence="2" id="KW-0186">Copper</keyword>
<dbReference type="InterPro" id="IPR007348">
    <property type="entry name" value="CopC_dom"/>
</dbReference>
<dbReference type="Pfam" id="PF04234">
    <property type="entry name" value="CopC"/>
    <property type="match status" value="1"/>
</dbReference>
<keyword evidence="1" id="KW-0732">Signal</keyword>
<dbReference type="SUPFAM" id="SSF81296">
    <property type="entry name" value="E set domains"/>
    <property type="match status" value="1"/>
</dbReference>
<keyword evidence="7" id="KW-1185">Reference proteome</keyword>
<dbReference type="RefSeq" id="WP_179282089.1">
    <property type="nucleotide sequence ID" value="NZ_FZOD01000015.1"/>
</dbReference>
<evidence type="ECO:0000256" key="2">
    <source>
        <dbReference type="ARBA" id="ARBA00023008"/>
    </source>
</evidence>
<feature type="compositionally biased region" description="Low complexity" evidence="3">
    <location>
        <begin position="265"/>
        <end position="288"/>
    </location>
</feature>
<reference evidence="6 7" key="1">
    <citation type="submission" date="2017-06" db="EMBL/GenBank/DDBJ databases">
        <authorList>
            <person name="Kim H.J."/>
            <person name="Triplett B.A."/>
        </authorList>
    </citation>
    <scope>NUCLEOTIDE SEQUENCE [LARGE SCALE GENOMIC DNA]</scope>
    <source>
        <strain evidence="6 7">CGMCC 4.2132</strain>
    </source>
</reference>
<keyword evidence="4" id="KW-0472">Membrane</keyword>
<feature type="transmembrane region" description="Helical" evidence="4">
    <location>
        <begin position="223"/>
        <end position="244"/>
    </location>
</feature>
<dbReference type="Proteomes" id="UP000198282">
    <property type="component" value="Unassembled WGS sequence"/>
</dbReference>
<accession>A0A239H546</accession>
<keyword evidence="4" id="KW-0812">Transmembrane</keyword>
<sequence length="294" mass="31011">MAMGRWLDRLLVLVIVCGIALAGLAAPASAHGQLVLSTPAKDSTVSAPMESLSLYFTEKPAPNAYFTITAPSGVRVDRRWSHGQPKRLDEPVQEYTLIDGVWEPNLFHTGFPAKIPVAHWPEKGPYVVRYQSVASDGEEVQGEVRFTYTGKTSGPPKGWEAPTDQPDPALLAALGQGGPTPTRAFGNATPQGASPSASVPQAGPQPAPPATPPPVPADSGTGVMVWLLPAVLVAGVGIMVVRAARRPSPQGANRRAPTGPRAKATKTTNTSKTPPARRTTAPRPAQRTKAPKRR</sequence>
<dbReference type="GO" id="GO:0046688">
    <property type="term" value="P:response to copper ion"/>
    <property type="evidence" value="ECO:0007669"/>
    <property type="project" value="InterPro"/>
</dbReference>
<feature type="domain" description="CopC" evidence="5">
    <location>
        <begin position="31"/>
        <end position="147"/>
    </location>
</feature>
<evidence type="ECO:0000256" key="3">
    <source>
        <dbReference type="SAM" id="MobiDB-lite"/>
    </source>
</evidence>
<dbReference type="EMBL" id="FZOD01000015">
    <property type="protein sequence ID" value="SNS76576.1"/>
    <property type="molecule type" value="Genomic_DNA"/>
</dbReference>
<dbReference type="Gene3D" id="2.60.40.1220">
    <property type="match status" value="1"/>
</dbReference>
<feature type="compositionally biased region" description="Pro residues" evidence="3">
    <location>
        <begin position="203"/>
        <end position="216"/>
    </location>
</feature>
<protein>
    <recommendedName>
        <fullName evidence="5">CopC domain-containing protein</fullName>
    </recommendedName>
</protein>
<evidence type="ECO:0000256" key="1">
    <source>
        <dbReference type="ARBA" id="ARBA00022729"/>
    </source>
</evidence>
<feature type="region of interest" description="Disordered" evidence="3">
    <location>
        <begin position="148"/>
        <end position="216"/>
    </location>
</feature>
<feature type="compositionally biased region" description="Low complexity" evidence="3">
    <location>
        <begin position="190"/>
        <end position="202"/>
    </location>
</feature>
<name>A0A239H546_9ACTN</name>
<evidence type="ECO:0000256" key="4">
    <source>
        <dbReference type="SAM" id="Phobius"/>
    </source>
</evidence>